<dbReference type="NCBIfam" id="TIGR00157">
    <property type="entry name" value="ribosome small subunit-dependent GTPase A"/>
    <property type="match status" value="1"/>
</dbReference>
<dbReference type="Gene3D" id="3.40.50.300">
    <property type="entry name" value="P-loop containing nucleotide triphosphate hydrolases"/>
    <property type="match status" value="1"/>
</dbReference>
<evidence type="ECO:0000313" key="6">
    <source>
        <dbReference type="EMBL" id="RIX30998.1"/>
    </source>
</evidence>
<evidence type="ECO:0000313" key="7">
    <source>
        <dbReference type="Proteomes" id="UP000265742"/>
    </source>
</evidence>
<keyword evidence="1" id="KW-0547">Nucleotide-binding</keyword>
<dbReference type="PROSITE" id="PS51721">
    <property type="entry name" value="G_CP"/>
    <property type="match status" value="1"/>
</dbReference>
<keyword evidence="2" id="KW-0342">GTP-binding</keyword>
<organism evidence="6 7">
    <name type="scientific">Amnibacterium setariae</name>
    <dbReference type="NCBI Taxonomy" id="2306585"/>
    <lineage>
        <taxon>Bacteria</taxon>
        <taxon>Bacillati</taxon>
        <taxon>Actinomycetota</taxon>
        <taxon>Actinomycetes</taxon>
        <taxon>Micrococcales</taxon>
        <taxon>Microbacteriaceae</taxon>
        <taxon>Amnibacterium</taxon>
    </lineage>
</organism>
<dbReference type="InterPro" id="IPR004881">
    <property type="entry name" value="Ribosome_biogen_GTPase_RsgA"/>
</dbReference>
<dbReference type="Proteomes" id="UP000265742">
    <property type="component" value="Unassembled WGS sequence"/>
</dbReference>
<keyword evidence="7" id="KW-1185">Reference proteome</keyword>
<dbReference type="RefSeq" id="WP_119481360.1">
    <property type="nucleotide sequence ID" value="NZ_QXTG01000001.1"/>
</dbReference>
<accession>A0A3A1U7H9</accession>
<dbReference type="GO" id="GO:0005525">
    <property type="term" value="F:GTP binding"/>
    <property type="evidence" value="ECO:0007669"/>
    <property type="project" value="UniProtKB-KW"/>
</dbReference>
<proteinExistence type="predicted"/>
<dbReference type="EMBL" id="QXTG01000001">
    <property type="protein sequence ID" value="RIX30998.1"/>
    <property type="molecule type" value="Genomic_DNA"/>
</dbReference>
<dbReference type="PROSITE" id="PS50936">
    <property type="entry name" value="ENGC_GTPASE"/>
    <property type="match status" value="1"/>
</dbReference>
<evidence type="ECO:0000256" key="3">
    <source>
        <dbReference type="SAM" id="MobiDB-lite"/>
    </source>
</evidence>
<reference evidence="7" key="1">
    <citation type="submission" date="2018-09" db="EMBL/GenBank/DDBJ databases">
        <authorList>
            <person name="Kim I."/>
        </authorList>
    </citation>
    <scope>NUCLEOTIDE SEQUENCE [LARGE SCALE GENOMIC DNA]</scope>
    <source>
        <strain evidence="7">DD4a</strain>
    </source>
</reference>
<dbReference type="InterPro" id="IPR030378">
    <property type="entry name" value="G_CP_dom"/>
</dbReference>
<feature type="domain" description="EngC GTPase" evidence="4">
    <location>
        <begin position="129"/>
        <end position="282"/>
    </location>
</feature>
<dbReference type="PANTHER" id="PTHR32120">
    <property type="entry name" value="SMALL RIBOSOMAL SUBUNIT BIOGENESIS GTPASE RSGA"/>
    <property type="match status" value="1"/>
</dbReference>
<evidence type="ECO:0000259" key="5">
    <source>
        <dbReference type="PROSITE" id="PS51721"/>
    </source>
</evidence>
<feature type="compositionally biased region" description="Acidic residues" evidence="3">
    <location>
        <begin position="1"/>
        <end position="16"/>
    </location>
</feature>
<name>A0A3A1U7H9_9MICO</name>
<dbReference type="CDD" id="cd01854">
    <property type="entry name" value="YjeQ_EngC"/>
    <property type="match status" value="1"/>
</dbReference>
<evidence type="ECO:0000259" key="4">
    <source>
        <dbReference type="PROSITE" id="PS50936"/>
    </source>
</evidence>
<dbReference type="AlphaFoldDB" id="A0A3A1U7H9"/>
<evidence type="ECO:0000256" key="1">
    <source>
        <dbReference type="ARBA" id="ARBA00022741"/>
    </source>
</evidence>
<feature type="region of interest" description="Disordered" evidence="3">
    <location>
        <begin position="1"/>
        <end position="41"/>
    </location>
</feature>
<comment type="caution">
    <text evidence="6">The sequence shown here is derived from an EMBL/GenBank/DDBJ whole genome shotgun (WGS) entry which is preliminary data.</text>
</comment>
<feature type="domain" description="CP-type G" evidence="5">
    <location>
        <begin position="120"/>
        <end position="284"/>
    </location>
</feature>
<gene>
    <name evidence="6" type="primary">rsgA</name>
    <name evidence="6" type="ORF">D1781_06380</name>
</gene>
<dbReference type="GO" id="GO:0003924">
    <property type="term" value="F:GTPase activity"/>
    <property type="evidence" value="ECO:0007669"/>
    <property type="project" value="InterPro"/>
</dbReference>
<dbReference type="PANTHER" id="PTHR32120:SF11">
    <property type="entry name" value="SMALL RIBOSOMAL SUBUNIT BIOGENESIS GTPASE RSGA 1, MITOCHONDRIAL-RELATED"/>
    <property type="match status" value="1"/>
</dbReference>
<dbReference type="InterPro" id="IPR010914">
    <property type="entry name" value="RsgA_GTPase_dom"/>
</dbReference>
<dbReference type="InterPro" id="IPR027417">
    <property type="entry name" value="P-loop_NTPase"/>
</dbReference>
<evidence type="ECO:0000256" key="2">
    <source>
        <dbReference type="ARBA" id="ARBA00023134"/>
    </source>
</evidence>
<protein>
    <submittedName>
        <fullName evidence="6">Ribosome small subunit-dependent GTPase A</fullName>
    </submittedName>
</protein>
<sequence length="359" mass="38315">MSWLTDEDEPYEEYDEADVRVRPNRKGTRPRTKQRPAHEAAVPGRVVAVDRGRMQVLVDEDGADERTVLSTRARELGKEGVVVGDRVDVVGDLTGEEGSLARIVRIQPRTTVLRRSADDTDEVERVVVANADQLLCVVAVADPEPRPALVDRYLVAAFDAGIDAALLITKTDLADPAPLIAEFAPIELTILTTRRGEDLGPVRAALLGRTTVAVGHSGVGKSTLVNALVPEAQRATGVVNAVTGRGRHTSSSSVALRLHATEEERAAGLPAAGWVIDTPGIRSFGLGHVDPANILRSFAARALPVVDPPDGIPLADAHDWEIVDRVGAGELGDAGRRRLESLQRLLDAQGGRVTGADED</sequence>
<feature type="compositionally biased region" description="Basic residues" evidence="3">
    <location>
        <begin position="22"/>
        <end position="35"/>
    </location>
</feature>
<dbReference type="OrthoDB" id="9809485at2"/>
<dbReference type="Pfam" id="PF03193">
    <property type="entry name" value="RsgA_GTPase"/>
    <property type="match status" value="1"/>
</dbReference>
<dbReference type="SUPFAM" id="SSF52540">
    <property type="entry name" value="P-loop containing nucleoside triphosphate hydrolases"/>
    <property type="match status" value="1"/>
</dbReference>